<dbReference type="PANTHER" id="PTHR44688">
    <property type="entry name" value="DNA-BINDING TRANSCRIPTIONAL ACTIVATOR DEVR_DOSR"/>
    <property type="match status" value="1"/>
</dbReference>
<keyword evidence="3" id="KW-0804">Transcription</keyword>
<feature type="transmembrane region" description="Helical" evidence="4">
    <location>
        <begin position="207"/>
        <end position="227"/>
    </location>
</feature>
<feature type="transmembrane region" description="Helical" evidence="4">
    <location>
        <begin position="278"/>
        <end position="297"/>
    </location>
</feature>
<dbReference type="Pfam" id="PF00196">
    <property type="entry name" value="GerE"/>
    <property type="match status" value="1"/>
</dbReference>
<dbReference type="Gene3D" id="1.10.10.10">
    <property type="entry name" value="Winged helix-like DNA-binding domain superfamily/Winged helix DNA-binding domain"/>
    <property type="match status" value="1"/>
</dbReference>
<dbReference type="Proteomes" id="UP001320544">
    <property type="component" value="Chromosome"/>
</dbReference>
<dbReference type="RefSeq" id="WP_180994960.1">
    <property type="nucleotide sequence ID" value="NZ_AP025564.1"/>
</dbReference>
<keyword evidence="2" id="KW-0238">DNA-binding</keyword>
<feature type="transmembrane region" description="Helical" evidence="4">
    <location>
        <begin position="309"/>
        <end position="330"/>
    </location>
</feature>
<feature type="transmembrane region" description="Helical" evidence="4">
    <location>
        <begin position="247"/>
        <end position="266"/>
    </location>
</feature>
<evidence type="ECO:0000256" key="4">
    <source>
        <dbReference type="SAM" id="Phobius"/>
    </source>
</evidence>
<evidence type="ECO:0000256" key="2">
    <source>
        <dbReference type="ARBA" id="ARBA00023125"/>
    </source>
</evidence>
<evidence type="ECO:0000256" key="1">
    <source>
        <dbReference type="ARBA" id="ARBA00023015"/>
    </source>
</evidence>
<proteinExistence type="predicted"/>
<keyword evidence="4" id="KW-0812">Transmembrane</keyword>
<dbReference type="InterPro" id="IPR036388">
    <property type="entry name" value="WH-like_DNA-bd_sf"/>
</dbReference>
<dbReference type="InterPro" id="IPR016032">
    <property type="entry name" value="Sig_transdc_resp-reg_C-effctor"/>
</dbReference>
<feature type="transmembrane region" description="Helical" evidence="4">
    <location>
        <begin position="51"/>
        <end position="72"/>
    </location>
</feature>
<feature type="transmembrane region" description="Helical" evidence="4">
    <location>
        <begin position="102"/>
        <end position="123"/>
    </location>
</feature>
<evidence type="ECO:0000313" key="7">
    <source>
        <dbReference type="Proteomes" id="UP001320544"/>
    </source>
</evidence>
<reference evidence="6 7" key="1">
    <citation type="submission" date="2022-01" db="EMBL/GenBank/DDBJ databases">
        <title>Novel bile acid biosynthetic pathways are enriched in the microbiome of centenarians.</title>
        <authorList>
            <person name="Sato Y."/>
            <person name="Atarashi K."/>
            <person name="Plichta R.D."/>
            <person name="Arai Y."/>
            <person name="Sasajima S."/>
            <person name="Kearney M.S."/>
            <person name="Suda W."/>
            <person name="Takeshita K."/>
            <person name="Sasaki T."/>
            <person name="Okamoto S."/>
            <person name="Skelly N.A."/>
            <person name="Okamura Y."/>
            <person name="Vlamakis H."/>
            <person name="Li Y."/>
            <person name="Tanoue T."/>
            <person name="Takei H."/>
            <person name="Nittono H."/>
            <person name="Narushima S."/>
            <person name="Irie J."/>
            <person name="Itoh H."/>
            <person name="Moriya K."/>
            <person name="Sugiura Y."/>
            <person name="Suematsu M."/>
            <person name="Moritoki N."/>
            <person name="Shibata S."/>
            <person name="Littman R.D."/>
            <person name="Fischbach A.M."/>
            <person name="Uwamino Y."/>
            <person name="Inoue T."/>
            <person name="Honda A."/>
            <person name="Hattori M."/>
            <person name="Murai T."/>
            <person name="Xavier J.R."/>
            <person name="Hirose N."/>
            <person name="Honda K."/>
        </authorList>
    </citation>
    <scope>NUCLEOTIDE SEQUENCE [LARGE SCALE GENOMIC DNA]</scope>
    <source>
        <strain evidence="6 7">CE91-St30</strain>
    </source>
</reference>
<feature type="transmembrane region" description="Helical" evidence="4">
    <location>
        <begin position="368"/>
        <end position="390"/>
    </location>
</feature>
<organism evidence="6 7">
    <name type="scientific">Raoultibacter timonensis</name>
    <dbReference type="NCBI Taxonomy" id="1907662"/>
    <lineage>
        <taxon>Bacteria</taxon>
        <taxon>Bacillati</taxon>
        <taxon>Actinomycetota</taxon>
        <taxon>Coriobacteriia</taxon>
        <taxon>Eggerthellales</taxon>
        <taxon>Eggerthellaceae</taxon>
        <taxon>Raoultibacter</taxon>
    </lineage>
</organism>
<dbReference type="EMBL" id="AP025564">
    <property type="protein sequence ID" value="BDE97052.1"/>
    <property type="molecule type" value="Genomic_DNA"/>
</dbReference>
<sequence>MNIRKGQGLPAVRGGMTVLAVASLFLLLLIFADLSRLVASTSQLASTFWTVFRSALASALATSVLLTISAALGFALRRNFCAGFLAASVAAVPIALCGEGVAVAAVAAGILLGVGFGFALVCIEAELHCFSRAQALLVAGAGLFLAALMKLVLVSAFPSHLGTAVWFALYAMVALLLVGSIRPVKTPLGEASAPAPKHDLGEFFQHSWINIGCLLLCVFTIGCMWGANSESLVIRSDAGEGVSIASTLGSLLAGALLLAIGIIAARGRTAAAASAGDILCKVGSLACISILVVAWLLQTSGLDTLGPSASFNPVLGFCDAAIGAIFLTAFSRESCSRAVLPLAASLVNVIVLGFALLVMSLYPYLEDALAQSISISLRIVFLTVVAFSLLRRRPQREDSEAHRRERELAAIYGLSERETEILVLLLEKRSAPYIAEKLFISSNTVKTHIRRIYEKTGVHSRDQLIDLFWQ</sequence>
<dbReference type="CDD" id="cd06170">
    <property type="entry name" value="LuxR_C_like"/>
    <property type="match status" value="1"/>
</dbReference>
<name>A0ABN6MGB6_9ACTN</name>
<feature type="transmembrane region" description="Helical" evidence="4">
    <location>
        <begin position="135"/>
        <end position="157"/>
    </location>
</feature>
<feature type="transmembrane region" description="Helical" evidence="4">
    <location>
        <begin position="342"/>
        <end position="362"/>
    </location>
</feature>
<gene>
    <name evidence="6" type="ORF">CE91St30_23850</name>
</gene>
<keyword evidence="7" id="KW-1185">Reference proteome</keyword>
<evidence type="ECO:0000256" key="3">
    <source>
        <dbReference type="ARBA" id="ARBA00023163"/>
    </source>
</evidence>
<dbReference type="PRINTS" id="PR00038">
    <property type="entry name" value="HTHLUXR"/>
</dbReference>
<evidence type="ECO:0000259" key="5">
    <source>
        <dbReference type="PROSITE" id="PS50043"/>
    </source>
</evidence>
<dbReference type="InterPro" id="IPR000792">
    <property type="entry name" value="Tscrpt_reg_LuxR_C"/>
</dbReference>
<evidence type="ECO:0000313" key="6">
    <source>
        <dbReference type="EMBL" id="BDE97052.1"/>
    </source>
</evidence>
<feature type="transmembrane region" description="Helical" evidence="4">
    <location>
        <begin position="79"/>
        <end position="96"/>
    </location>
</feature>
<dbReference type="SMART" id="SM00421">
    <property type="entry name" value="HTH_LUXR"/>
    <property type="match status" value="1"/>
</dbReference>
<keyword evidence="1" id="KW-0805">Transcription regulation</keyword>
<feature type="transmembrane region" description="Helical" evidence="4">
    <location>
        <begin position="163"/>
        <end position="181"/>
    </location>
</feature>
<dbReference type="PROSITE" id="PS50043">
    <property type="entry name" value="HTH_LUXR_2"/>
    <property type="match status" value="1"/>
</dbReference>
<accession>A0ABN6MGB6</accession>
<dbReference type="PANTHER" id="PTHR44688:SF16">
    <property type="entry name" value="DNA-BINDING TRANSCRIPTIONAL ACTIVATOR DEVR_DOSR"/>
    <property type="match status" value="1"/>
</dbReference>
<feature type="domain" description="HTH luxR-type" evidence="5">
    <location>
        <begin position="407"/>
        <end position="470"/>
    </location>
</feature>
<protein>
    <recommendedName>
        <fullName evidence="5">HTH luxR-type domain-containing protein</fullName>
    </recommendedName>
</protein>
<feature type="transmembrane region" description="Helical" evidence="4">
    <location>
        <begin position="12"/>
        <end position="31"/>
    </location>
</feature>
<dbReference type="SUPFAM" id="SSF46894">
    <property type="entry name" value="C-terminal effector domain of the bipartite response regulators"/>
    <property type="match status" value="1"/>
</dbReference>
<keyword evidence="4" id="KW-0472">Membrane</keyword>
<keyword evidence="4" id="KW-1133">Transmembrane helix</keyword>